<protein>
    <submittedName>
        <fullName evidence="1">(salmon louse) hypothetical protein</fullName>
    </submittedName>
</protein>
<gene>
    <name evidence="1" type="ORF">LSAA_13849</name>
</gene>
<organism evidence="1 2">
    <name type="scientific">Lepeophtheirus salmonis</name>
    <name type="common">Salmon louse</name>
    <name type="synonym">Caligus salmonis</name>
    <dbReference type="NCBI Taxonomy" id="72036"/>
    <lineage>
        <taxon>Eukaryota</taxon>
        <taxon>Metazoa</taxon>
        <taxon>Ecdysozoa</taxon>
        <taxon>Arthropoda</taxon>
        <taxon>Crustacea</taxon>
        <taxon>Multicrustacea</taxon>
        <taxon>Hexanauplia</taxon>
        <taxon>Copepoda</taxon>
        <taxon>Siphonostomatoida</taxon>
        <taxon>Caligidae</taxon>
        <taxon>Lepeophtheirus</taxon>
    </lineage>
</organism>
<dbReference type="AlphaFoldDB" id="A0A7R8HD20"/>
<name>A0A7R8HD20_LEPSM</name>
<evidence type="ECO:0000313" key="2">
    <source>
        <dbReference type="Proteomes" id="UP000675881"/>
    </source>
</evidence>
<dbReference type="EMBL" id="HG994587">
    <property type="protein sequence ID" value="CAF3014654.1"/>
    <property type="molecule type" value="Genomic_DNA"/>
</dbReference>
<accession>A0A7R8HD20</accession>
<sequence length="106" mass="12349">MGISEKQAKHVPIVESHSNSLPKEQEGGTKKNYKDCLECLKSKRSQKLKTQVALYLRRANQRTNVQYWKWHRWMTSQKSDLPQGKILCVSQTDIGRGFSRKYTPLI</sequence>
<proteinExistence type="predicted"/>
<keyword evidence="2" id="KW-1185">Reference proteome</keyword>
<reference evidence="1" key="1">
    <citation type="submission" date="2021-02" db="EMBL/GenBank/DDBJ databases">
        <authorList>
            <person name="Bekaert M."/>
        </authorList>
    </citation>
    <scope>NUCLEOTIDE SEQUENCE</scope>
    <source>
        <strain evidence="1">IoA-00</strain>
    </source>
</reference>
<evidence type="ECO:0000313" key="1">
    <source>
        <dbReference type="EMBL" id="CAF3014654.1"/>
    </source>
</evidence>
<dbReference type="Proteomes" id="UP000675881">
    <property type="component" value="Chromosome 8"/>
</dbReference>